<reference evidence="1" key="2">
    <citation type="submission" date="2018-08" db="UniProtKB">
        <authorList>
            <consortium name="EnsemblPlants"/>
        </authorList>
    </citation>
    <scope>IDENTIFICATION</scope>
    <source>
        <strain evidence="1">Yugu1</strain>
    </source>
</reference>
<keyword evidence="2" id="KW-1185">Reference proteome</keyword>
<dbReference type="Proteomes" id="UP000004995">
    <property type="component" value="Unassembled WGS sequence"/>
</dbReference>
<dbReference type="Gramene" id="KQL07229">
    <property type="protein sequence ID" value="KQL07229"/>
    <property type="gene ID" value="SETIT_004539mg"/>
</dbReference>
<reference evidence="2" key="1">
    <citation type="journal article" date="2012" name="Nat. Biotechnol.">
        <title>Reference genome sequence of the model plant Setaria.</title>
        <authorList>
            <person name="Bennetzen J.L."/>
            <person name="Schmutz J."/>
            <person name="Wang H."/>
            <person name="Percifield R."/>
            <person name="Hawkins J."/>
            <person name="Pontaroli A.C."/>
            <person name="Estep M."/>
            <person name="Feng L."/>
            <person name="Vaughn J.N."/>
            <person name="Grimwood J."/>
            <person name="Jenkins J."/>
            <person name="Barry K."/>
            <person name="Lindquist E."/>
            <person name="Hellsten U."/>
            <person name="Deshpande S."/>
            <person name="Wang X."/>
            <person name="Wu X."/>
            <person name="Mitros T."/>
            <person name="Triplett J."/>
            <person name="Yang X."/>
            <person name="Ye C.Y."/>
            <person name="Mauro-Herrera M."/>
            <person name="Wang L."/>
            <person name="Li P."/>
            <person name="Sharma M."/>
            <person name="Sharma R."/>
            <person name="Ronald P.C."/>
            <person name="Panaud O."/>
            <person name="Kellogg E.A."/>
            <person name="Brutnell T.P."/>
            <person name="Doust A.N."/>
            <person name="Tuskan G.A."/>
            <person name="Rokhsar D."/>
            <person name="Devos K.M."/>
        </authorList>
    </citation>
    <scope>NUCLEOTIDE SEQUENCE [LARGE SCALE GENOMIC DNA]</scope>
    <source>
        <strain evidence="2">cv. Yugu1</strain>
    </source>
</reference>
<evidence type="ECO:0000313" key="2">
    <source>
        <dbReference type="Proteomes" id="UP000004995"/>
    </source>
</evidence>
<accession>K3XRJ6</accession>
<dbReference type="EnsemblPlants" id="KQL07229">
    <property type="protein sequence ID" value="KQL07229"/>
    <property type="gene ID" value="SETIT_004539mg"/>
</dbReference>
<organism evidence="1 2">
    <name type="scientific">Setaria italica</name>
    <name type="common">Foxtail millet</name>
    <name type="synonym">Panicum italicum</name>
    <dbReference type="NCBI Taxonomy" id="4555"/>
    <lineage>
        <taxon>Eukaryota</taxon>
        <taxon>Viridiplantae</taxon>
        <taxon>Streptophyta</taxon>
        <taxon>Embryophyta</taxon>
        <taxon>Tracheophyta</taxon>
        <taxon>Spermatophyta</taxon>
        <taxon>Magnoliopsida</taxon>
        <taxon>Liliopsida</taxon>
        <taxon>Poales</taxon>
        <taxon>Poaceae</taxon>
        <taxon>PACMAD clade</taxon>
        <taxon>Panicoideae</taxon>
        <taxon>Panicodae</taxon>
        <taxon>Paniceae</taxon>
        <taxon>Cenchrinae</taxon>
        <taxon>Setaria</taxon>
    </lineage>
</organism>
<dbReference type="HOGENOM" id="CLU_124799_0_0_1"/>
<dbReference type="PANTHER" id="PTHR33075:SF10">
    <property type="entry name" value="DUF4283 DOMAIN-CONTAINING PROTEIN"/>
    <property type="match status" value="1"/>
</dbReference>
<sequence>MARPKLVELEHDEELSKLVSKWDFSVGKRFQDKVHASLSSSVHHPSSSPHGSFSLLAVFQRYTFRLTEETISLALHACLGGTPAGFHVSYVQDRHFRFVVSSKQVGFMVCDLKRIITDHFDVYFHLWCDGGASWVCEARWYREEAQSWNEVSYKKKKKTSHGKRVTFRDPIVQDSPSKVNTKGDDQN</sequence>
<dbReference type="InParanoid" id="K3XRJ6"/>
<dbReference type="EMBL" id="AGNK02003326">
    <property type="status" value="NOT_ANNOTATED_CDS"/>
    <property type="molecule type" value="Genomic_DNA"/>
</dbReference>
<evidence type="ECO:0000313" key="1">
    <source>
        <dbReference type="EnsemblPlants" id="KQL07229"/>
    </source>
</evidence>
<dbReference type="OMA" id="VCEARWY"/>
<dbReference type="AlphaFoldDB" id="K3XRJ6"/>
<dbReference type="PANTHER" id="PTHR33075">
    <property type="entry name" value="OS02G0499800 PROTEIN"/>
    <property type="match status" value="1"/>
</dbReference>
<dbReference type="eggNOG" id="ENOG502R6K3">
    <property type="taxonomic scope" value="Eukaryota"/>
</dbReference>
<name>K3XRJ6_SETIT</name>
<proteinExistence type="predicted"/>
<protein>
    <submittedName>
        <fullName evidence="1">Uncharacterized protein</fullName>
    </submittedName>
</protein>